<name>A0ABP7HLG5_9ACTN</name>
<organism evidence="2 3">
    <name type="scientific">Streptomyces coacervatus</name>
    <dbReference type="NCBI Taxonomy" id="647381"/>
    <lineage>
        <taxon>Bacteria</taxon>
        <taxon>Bacillati</taxon>
        <taxon>Actinomycetota</taxon>
        <taxon>Actinomycetes</taxon>
        <taxon>Kitasatosporales</taxon>
        <taxon>Streptomycetaceae</taxon>
        <taxon>Streptomyces</taxon>
    </lineage>
</organism>
<accession>A0ABP7HLG5</accession>
<protein>
    <submittedName>
        <fullName evidence="2">Uncharacterized protein</fullName>
    </submittedName>
</protein>
<keyword evidence="1" id="KW-0812">Transmembrane</keyword>
<sequence>MELTIDVAVLLAVVIFFRARRKPLARTRSDAWLTVFLALAFGVLIAPTTFGQGVFHVVGQLAQGISQSTNP</sequence>
<proteinExistence type="predicted"/>
<dbReference type="Proteomes" id="UP001501009">
    <property type="component" value="Unassembled WGS sequence"/>
</dbReference>
<feature type="transmembrane region" description="Helical" evidence="1">
    <location>
        <begin position="31"/>
        <end position="50"/>
    </location>
</feature>
<keyword evidence="1" id="KW-1133">Transmembrane helix</keyword>
<evidence type="ECO:0000313" key="3">
    <source>
        <dbReference type="Proteomes" id="UP001501009"/>
    </source>
</evidence>
<keyword evidence="3" id="KW-1185">Reference proteome</keyword>
<evidence type="ECO:0000256" key="1">
    <source>
        <dbReference type="SAM" id="Phobius"/>
    </source>
</evidence>
<evidence type="ECO:0000313" key="2">
    <source>
        <dbReference type="EMBL" id="GAA3791799.1"/>
    </source>
</evidence>
<gene>
    <name evidence="2" type="ORF">GCM10022403_027340</name>
</gene>
<keyword evidence="1" id="KW-0472">Membrane</keyword>
<comment type="caution">
    <text evidence="2">The sequence shown here is derived from an EMBL/GenBank/DDBJ whole genome shotgun (WGS) entry which is preliminary data.</text>
</comment>
<dbReference type="EMBL" id="BAABDE010000013">
    <property type="protein sequence ID" value="GAA3791799.1"/>
    <property type="molecule type" value="Genomic_DNA"/>
</dbReference>
<dbReference type="RefSeq" id="WP_275771178.1">
    <property type="nucleotide sequence ID" value="NZ_BAABDE010000013.1"/>
</dbReference>
<reference evidence="3" key="1">
    <citation type="journal article" date="2019" name="Int. J. Syst. Evol. Microbiol.">
        <title>The Global Catalogue of Microorganisms (GCM) 10K type strain sequencing project: providing services to taxonomists for standard genome sequencing and annotation.</title>
        <authorList>
            <consortium name="The Broad Institute Genomics Platform"/>
            <consortium name="The Broad Institute Genome Sequencing Center for Infectious Disease"/>
            <person name="Wu L."/>
            <person name="Ma J."/>
        </authorList>
    </citation>
    <scope>NUCLEOTIDE SEQUENCE [LARGE SCALE GENOMIC DNA]</scope>
    <source>
        <strain evidence="3">JCM 17138</strain>
    </source>
</reference>